<evidence type="ECO:0000313" key="2">
    <source>
        <dbReference type="Proteomes" id="UP000481421"/>
    </source>
</evidence>
<keyword evidence="2" id="KW-1185">Reference proteome</keyword>
<protein>
    <submittedName>
        <fullName evidence="1">Sarcosine oxidase subunit gamma</fullName>
    </submittedName>
</protein>
<name>A0A6B3RQK3_9RHOB</name>
<sequence>MPDLIAKPALGVAPVTHAGTTLAEIPLPQIIAIAPYPGQAAAVGAALGLAFPAPNTVSESGGARLVWAGRDMAFLIGAEASAATLPEGLAAMVSDQSDAWVMLTLVGPRAVDVLARLVPLDLRAAQRGQAFRSALGHMPLVLIAEGEGGFTLLTFRSMARTAWHEIEEAMAKVEARLALSA</sequence>
<comment type="caution">
    <text evidence="1">The sequence shown here is derived from an EMBL/GenBank/DDBJ whole genome shotgun (WGS) entry which is preliminary data.</text>
</comment>
<dbReference type="Pfam" id="PF04268">
    <property type="entry name" value="SoxG"/>
    <property type="match status" value="1"/>
</dbReference>
<dbReference type="AlphaFoldDB" id="A0A6B3RQK3"/>
<evidence type="ECO:0000313" key="1">
    <source>
        <dbReference type="EMBL" id="NEX47771.1"/>
    </source>
</evidence>
<dbReference type="InterPro" id="IPR027266">
    <property type="entry name" value="TrmE/GcvT-like"/>
</dbReference>
<dbReference type="InterPro" id="IPR007375">
    <property type="entry name" value="SoxG"/>
</dbReference>
<reference evidence="1 2" key="1">
    <citation type="submission" date="2020-02" db="EMBL/GenBank/DDBJ databases">
        <title>Rhodobacter algicola sp. nov., isolated from microalga culture.</title>
        <authorList>
            <person name="Park C.-Y."/>
        </authorList>
    </citation>
    <scope>NUCLEOTIDE SEQUENCE [LARGE SCALE GENOMIC DNA]</scope>
    <source>
        <strain evidence="1 2">ETT8</strain>
    </source>
</reference>
<dbReference type="Gene3D" id="3.30.1360.120">
    <property type="entry name" value="Probable tRNA modification gtpase trme, domain 1"/>
    <property type="match status" value="1"/>
</dbReference>
<dbReference type="RefSeq" id="WP_164613838.1">
    <property type="nucleotide sequence ID" value="NZ_JAAIKE010000006.1"/>
</dbReference>
<dbReference type="Proteomes" id="UP000481421">
    <property type="component" value="Unassembled WGS sequence"/>
</dbReference>
<organism evidence="1 2">
    <name type="scientific">Pseudotabrizicola algicola</name>
    <dbReference type="NCBI Taxonomy" id="2709381"/>
    <lineage>
        <taxon>Bacteria</taxon>
        <taxon>Pseudomonadati</taxon>
        <taxon>Pseudomonadota</taxon>
        <taxon>Alphaproteobacteria</taxon>
        <taxon>Rhodobacterales</taxon>
        <taxon>Paracoccaceae</taxon>
        <taxon>Pseudotabrizicola</taxon>
    </lineage>
</organism>
<accession>A0A6B3RQK3</accession>
<gene>
    <name evidence="1" type="ORF">G3572_16290</name>
</gene>
<dbReference type="SUPFAM" id="SSF103025">
    <property type="entry name" value="Folate-binding domain"/>
    <property type="match status" value="1"/>
</dbReference>
<proteinExistence type="predicted"/>
<dbReference type="EMBL" id="JAAIKE010000006">
    <property type="protein sequence ID" value="NEX47771.1"/>
    <property type="molecule type" value="Genomic_DNA"/>
</dbReference>
<dbReference type="Gene3D" id="3.30.70.1520">
    <property type="entry name" value="Heterotetrameric sarcosine oxidase"/>
    <property type="match status" value="1"/>
</dbReference>